<gene>
    <name evidence="2" type="ORF">AALO_G00129020</name>
</gene>
<feature type="region of interest" description="Disordered" evidence="1">
    <location>
        <begin position="146"/>
        <end position="183"/>
    </location>
</feature>
<protein>
    <submittedName>
        <fullName evidence="2">Uncharacterized protein</fullName>
    </submittedName>
</protein>
<reference evidence="2" key="1">
    <citation type="submission" date="2020-10" db="EMBL/GenBank/DDBJ databases">
        <title>Chromosome-scale genome assembly of the Allis shad, Alosa alosa.</title>
        <authorList>
            <person name="Margot Z."/>
            <person name="Christophe K."/>
            <person name="Cabau C."/>
            <person name="Louis A."/>
            <person name="Berthelot C."/>
            <person name="Parey E."/>
            <person name="Roest Crollius H."/>
            <person name="Montfort J."/>
            <person name="Robinson-Rechavi M."/>
            <person name="Bucao C."/>
            <person name="Bouchez O."/>
            <person name="Gislard M."/>
            <person name="Lluch J."/>
            <person name="Milhes M."/>
            <person name="Lampietro C."/>
            <person name="Lopez Roques C."/>
            <person name="Donnadieu C."/>
            <person name="Braasch I."/>
            <person name="Desvignes T."/>
            <person name="Postlethwait J."/>
            <person name="Bobe J."/>
            <person name="Guiguen Y."/>
        </authorList>
    </citation>
    <scope>NUCLEOTIDE SEQUENCE</scope>
    <source>
        <strain evidence="2">M-15738</strain>
        <tissue evidence="2">Blood</tissue>
    </source>
</reference>
<dbReference type="AlphaFoldDB" id="A0AAV6GMZ5"/>
<accession>A0AAV6GMZ5</accession>
<sequence>MPLRSRKPNQCAAAQAFFQTIHNMHMEICALEEENARLYKRSSQLDKELFLEERAVRAAQLWVAANEARLPQLENIILLKEKELGETTCLLTNVISQTDELKEQLKIALEGMRFQVSLESHHCTLEQRKEGEQAMQERNRNHRLGDVILEEESIGREEDELNTEQKDEVDTKQEAGHDEEEQTCGCSTALWQWAWRQRE</sequence>
<feature type="compositionally biased region" description="Acidic residues" evidence="1">
    <location>
        <begin position="148"/>
        <end position="162"/>
    </location>
</feature>
<comment type="caution">
    <text evidence="2">The sequence shown here is derived from an EMBL/GenBank/DDBJ whole genome shotgun (WGS) entry which is preliminary data.</text>
</comment>
<dbReference type="Proteomes" id="UP000823561">
    <property type="component" value="Chromosome 9"/>
</dbReference>
<keyword evidence="3" id="KW-1185">Reference proteome</keyword>
<dbReference type="EMBL" id="JADWDJ010000009">
    <property type="protein sequence ID" value="KAG5276194.1"/>
    <property type="molecule type" value="Genomic_DNA"/>
</dbReference>
<evidence type="ECO:0000313" key="3">
    <source>
        <dbReference type="Proteomes" id="UP000823561"/>
    </source>
</evidence>
<evidence type="ECO:0000256" key="1">
    <source>
        <dbReference type="SAM" id="MobiDB-lite"/>
    </source>
</evidence>
<evidence type="ECO:0000313" key="2">
    <source>
        <dbReference type="EMBL" id="KAG5276194.1"/>
    </source>
</evidence>
<organism evidence="2 3">
    <name type="scientific">Alosa alosa</name>
    <name type="common">allis shad</name>
    <dbReference type="NCBI Taxonomy" id="278164"/>
    <lineage>
        <taxon>Eukaryota</taxon>
        <taxon>Metazoa</taxon>
        <taxon>Chordata</taxon>
        <taxon>Craniata</taxon>
        <taxon>Vertebrata</taxon>
        <taxon>Euteleostomi</taxon>
        <taxon>Actinopterygii</taxon>
        <taxon>Neopterygii</taxon>
        <taxon>Teleostei</taxon>
        <taxon>Clupei</taxon>
        <taxon>Clupeiformes</taxon>
        <taxon>Clupeoidei</taxon>
        <taxon>Clupeidae</taxon>
        <taxon>Alosa</taxon>
    </lineage>
</organism>
<feature type="compositionally biased region" description="Basic and acidic residues" evidence="1">
    <location>
        <begin position="163"/>
        <end position="176"/>
    </location>
</feature>
<proteinExistence type="predicted"/>
<name>A0AAV6GMZ5_9TELE</name>